<name>K4IFD3_9CAUD</name>
<dbReference type="Proteomes" id="UP000006954">
    <property type="component" value="Segment"/>
</dbReference>
<dbReference type="KEGG" id="vg:24629878"/>
<dbReference type="EMBL" id="JX181825">
    <property type="protein sequence ID" value="AFU64024.1"/>
    <property type="molecule type" value="Genomic_DNA"/>
</dbReference>
<keyword evidence="2" id="KW-1185">Reference proteome</keyword>
<dbReference type="RefSeq" id="YP_009148066.1">
    <property type="nucleotide sequence ID" value="NC_027344.1"/>
</dbReference>
<dbReference type="GeneID" id="24629878"/>
<evidence type="ECO:0000313" key="1">
    <source>
        <dbReference type="EMBL" id="AFU64024.1"/>
    </source>
</evidence>
<proteinExistence type="predicted"/>
<dbReference type="InterPro" id="IPR055629">
    <property type="entry name" value="DUF7205"/>
</dbReference>
<accession>K4IFD3</accession>
<evidence type="ECO:0000313" key="2">
    <source>
        <dbReference type="Proteomes" id="UP000006954"/>
    </source>
</evidence>
<protein>
    <submittedName>
        <fullName evidence="1">Uncharacterized protein</fullName>
    </submittedName>
</protein>
<sequence length="75" mass="8862">MREHMVEGQDYMRDYRGKELFVNDIIALYYGFGGLETGRIVQIKNHRAKVEVTYSTGEKVMSKWKYGDCMVKLYD</sequence>
<dbReference type="Pfam" id="PF23835">
    <property type="entry name" value="DUF7205"/>
    <property type="match status" value="1"/>
</dbReference>
<reference evidence="1 2" key="1">
    <citation type="submission" date="2012-06" db="EMBL/GenBank/DDBJ databases">
        <title>Bacteriophages quickly and effectively reduce contamination of various foods with Salmonella.</title>
        <authorList>
            <person name="Woolston J."/>
            <person name="Parks A.R."/>
            <person name="Hanna L.F."/>
            <person name="Charbonneau D."/>
            <person name="Sulakvelidze A."/>
        </authorList>
    </citation>
    <scope>NUCLEOTIDE SEQUENCE [LARGE SCALE GENOMIC DNA]</scope>
    <source>
        <strain evidence="1">STML-198</strain>
    </source>
</reference>
<organism evidence="1 2">
    <name type="scientific">Salmonella phage STML-198</name>
    <dbReference type="NCBI Taxonomy" id="1204531"/>
    <lineage>
        <taxon>Viruses</taxon>
        <taxon>Duplodnaviria</taxon>
        <taxon>Heunggongvirae</taxon>
        <taxon>Uroviricota</taxon>
        <taxon>Caudoviricetes</taxon>
        <taxon>Pantevenvirales</taxon>
        <taxon>Straboviridae</taxon>
        <taxon>Tevenvirinae</taxon>
        <taxon>Gelderlandvirus</taxon>
        <taxon>Gelderlandvirus stml198</taxon>
    </lineage>
</organism>